<keyword evidence="4" id="KW-1032">Host cell membrane</keyword>
<evidence type="ECO:0000256" key="2">
    <source>
        <dbReference type="ARBA" id="ARBA00016586"/>
    </source>
</evidence>
<accession>A0AAU7E303</accession>
<evidence type="ECO:0000256" key="10">
    <source>
        <dbReference type="ARBA" id="ARBA00022870"/>
    </source>
</evidence>
<evidence type="ECO:0000256" key="6">
    <source>
        <dbReference type="ARBA" id="ARBA00022595"/>
    </source>
</evidence>
<keyword evidence="16" id="KW-0325">Glycoprotein</keyword>
<keyword evidence="3" id="KW-1168">Fusion of virus membrane with host membrane</keyword>
<evidence type="ECO:0000256" key="7">
    <source>
        <dbReference type="ARBA" id="ARBA00022692"/>
    </source>
</evidence>
<evidence type="ECO:0000256" key="9">
    <source>
        <dbReference type="ARBA" id="ARBA00022844"/>
    </source>
</evidence>
<keyword evidence="6" id="KW-1162">Viral penetration into host cytoplasm</keyword>
<keyword evidence="8" id="KW-0732">Signal</keyword>
<reference evidence="19" key="1">
    <citation type="journal article" date="2024" name="Microbiome">
        <title>Substantial viral diversity in bats and rodents from East Africa: insights into evolution, recombination, and cocirculation.</title>
        <authorList>
            <person name="Wang D."/>
            <person name="Yang X."/>
            <person name="Ren Z."/>
            <person name="Hu B."/>
            <person name="Zhao H."/>
            <person name="Yang K."/>
            <person name="Shi P."/>
            <person name="Zhang Z."/>
            <person name="Feng Q."/>
            <person name="Nawenja C.V."/>
            <person name="Obanda V."/>
            <person name="Robert K."/>
            <person name="Nalikka B."/>
            <person name="Waruhiu C.N."/>
            <person name="Ochola G.O."/>
            <person name="Onyuok S.O."/>
            <person name="Ochieng H."/>
            <person name="Li B."/>
            <person name="Zhu Y."/>
            <person name="Si H."/>
            <person name="Yin J."/>
            <person name="Kristiansen K."/>
            <person name="Jin X."/>
            <person name="Xu X."/>
            <person name="Xiao M."/>
            <person name="Agwanda B."/>
            <person name="Ommeh S."/>
            <person name="Li J."/>
            <person name="Shi Z.L."/>
        </authorList>
    </citation>
    <scope>NUCLEOTIDE SEQUENCE</scope>
    <source>
        <strain evidence="19">9A/Kenya/19BR182KID/2019</strain>
    </source>
</reference>
<dbReference type="Gene3D" id="1.10.287.2480">
    <property type="match status" value="1"/>
</dbReference>
<keyword evidence="7 18" id="KW-0812">Transmembrane</keyword>
<dbReference type="GO" id="GO:0019031">
    <property type="term" value="C:viral envelope"/>
    <property type="evidence" value="ECO:0007669"/>
    <property type="project" value="UniProtKB-KW"/>
</dbReference>
<keyword evidence="9" id="KW-0946">Virion</keyword>
<dbReference type="Pfam" id="PF00523">
    <property type="entry name" value="Fusion_gly"/>
    <property type="match status" value="1"/>
</dbReference>
<keyword evidence="12 18" id="KW-1133">Transmembrane helix</keyword>
<keyword evidence="17" id="KW-1160">Virus entry into host cell</keyword>
<feature type="transmembrane region" description="Helical" evidence="18">
    <location>
        <begin position="491"/>
        <end position="514"/>
    </location>
</feature>
<keyword evidence="11 18" id="KW-0261">Viral envelope protein</keyword>
<comment type="similarity">
    <text evidence="1 18">Belongs to the paramyxoviruses fusion glycoprotein family.</text>
</comment>
<dbReference type="EMBL" id="PP712045">
    <property type="protein sequence ID" value="XBH24259.1"/>
    <property type="molecule type" value="Viral_cRNA"/>
</dbReference>
<evidence type="ECO:0000313" key="19">
    <source>
        <dbReference type="EMBL" id="XBH24259.1"/>
    </source>
</evidence>
<evidence type="ECO:0000256" key="8">
    <source>
        <dbReference type="ARBA" id="ARBA00022729"/>
    </source>
</evidence>
<reference evidence="19" key="2">
    <citation type="submission" date="2024-02" db="EMBL/GenBank/DDBJ databases">
        <authorList>
            <person name="Hu B."/>
        </authorList>
    </citation>
    <scope>NUCLEOTIDE SEQUENCE</scope>
    <source>
        <strain evidence="19">9A/Kenya/19BR182KID/2019</strain>
    </source>
</reference>
<dbReference type="GO" id="GO:0055036">
    <property type="term" value="C:virion membrane"/>
    <property type="evidence" value="ECO:0007669"/>
    <property type="project" value="UniProtKB-SubCell"/>
</dbReference>
<keyword evidence="10" id="KW-1043">Host membrane</keyword>
<name>A0AAU7E303_9MONO</name>
<evidence type="ECO:0000256" key="5">
    <source>
        <dbReference type="ARBA" id="ARBA00022521"/>
    </source>
</evidence>
<dbReference type="GO" id="GO:0020002">
    <property type="term" value="C:host cell plasma membrane"/>
    <property type="evidence" value="ECO:0007669"/>
    <property type="project" value="UniProtKB-SubCell"/>
</dbReference>
<dbReference type="InterPro" id="IPR000776">
    <property type="entry name" value="Fusion_F0_Paramyxovir"/>
</dbReference>
<evidence type="ECO:0000256" key="14">
    <source>
        <dbReference type="ARBA" id="ARBA00023136"/>
    </source>
</evidence>
<evidence type="ECO:0000256" key="11">
    <source>
        <dbReference type="ARBA" id="ARBA00022879"/>
    </source>
</evidence>
<dbReference type="SUPFAM" id="SSF69922">
    <property type="entry name" value="Head and neck region of the ectodomain of NDV fusion glycoprotein"/>
    <property type="match status" value="1"/>
</dbReference>
<evidence type="ECO:0000256" key="12">
    <source>
        <dbReference type="ARBA" id="ARBA00022989"/>
    </source>
</evidence>
<evidence type="ECO:0000256" key="15">
    <source>
        <dbReference type="ARBA" id="ARBA00023157"/>
    </source>
</evidence>
<proteinExistence type="inferred from homology"/>
<evidence type="ECO:0000256" key="4">
    <source>
        <dbReference type="ARBA" id="ARBA00022511"/>
    </source>
</evidence>
<evidence type="ECO:0000256" key="1">
    <source>
        <dbReference type="ARBA" id="ARBA00008211"/>
    </source>
</evidence>
<protein>
    <recommendedName>
        <fullName evidence="2 18">Fusion glycoprotein F0</fullName>
    </recommendedName>
</protein>
<comment type="subunit">
    <text evidence="18">Homotrimer of disulfide-linked F1-F2.</text>
</comment>
<keyword evidence="14 18" id="KW-0472">Membrane</keyword>
<keyword evidence="15" id="KW-1015">Disulfide bond</keyword>
<evidence type="ECO:0000256" key="18">
    <source>
        <dbReference type="RuleBase" id="RU003705"/>
    </source>
</evidence>
<keyword evidence="5" id="KW-1169">Fusion of virus membrane with host cell membrane</keyword>
<organism evidence="19">
    <name type="scientific">Dendromus rat paramyxovirus</name>
    <dbReference type="NCBI Taxonomy" id="3141873"/>
    <lineage>
        <taxon>Viruses</taxon>
        <taxon>Riboviria</taxon>
        <taxon>Orthornavirae</taxon>
        <taxon>Negarnaviricota</taxon>
        <taxon>Haploviricotina</taxon>
        <taxon>Monjiviricetes</taxon>
        <taxon>Mononegavirales</taxon>
        <taxon>Paramyxoviridae</taxon>
    </lineage>
</organism>
<evidence type="ECO:0000256" key="17">
    <source>
        <dbReference type="ARBA" id="ARBA00023296"/>
    </source>
</evidence>
<comment type="subcellular location">
    <subcellularLocation>
        <location evidence="18">Virion membrane</location>
        <topology evidence="18">Single-pass type I membrane protein</topology>
    </subcellularLocation>
    <subcellularLocation>
        <location evidence="18">Host cell membrane</location>
        <topology evidence="18">Single-pass membrane protein</topology>
    </subcellularLocation>
</comment>
<evidence type="ECO:0000256" key="13">
    <source>
        <dbReference type="ARBA" id="ARBA00023054"/>
    </source>
</evidence>
<dbReference type="Gene3D" id="6.10.10.110">
    <property type="match status" value="1"/>
</dbReference>
<keyword evidence="13" id="KW-0175">Coiled coil</keyword>
<dbReference type="GO" id="GO:0046718">
    <property type="term" value="P:symbiont entry into host cell"/>
    <property type="evidence" value="ECO:0007669"/>
    <property type="project" value="UniProtKB-KW"/>
</dbReference>
<dbReference type="Gene3D" id="2.60.40.1690">
    <property type="entry name" value="Head and neck region of the ectodomain of NDV fusion glycoprotein"/>
    <property type="match status" value="1"/>
</dbReference>
<sequence>MNSGVLRIAVLVLLLITPVESQLALARLSEIGIIQGKSYGLKLATAGSNQFLVVKLVPNVERIQNCTASAIQNYKEMLTRILTPIDQSLKKIRSVVTTKDGEDNSRFWGAVIGGVALGVATSAQITAGIALHNSLENAKAIMQLKDAIKLSNKAIQELKTSVGQTVVAINAVQQQINNQLVPAINTLGCQVVGNTLGLHLTQYFSEISLVFGPNLRDPTSQTLSVQAISKAFNGNFDSLFKTMGYTSSDFLDILESDSIRGRIIDVSLDDYFIIIQIEYPTLTTITGANIQLFNKISYNHKGTEWMTVFPSELLLRGSYISNIDLSTCTQTTNNYICGADTSSPISLATFQCAMGNVTSCARTRVVNSHVPRFALSGGVLFANCMPIPCRCSNPEYTIIQDISVTNVMVSSEDCNEVQIDGIYITLGVKKLPRAMYSANISLGGAVSVDPIDVGNELNAIHVSLNKTEQILDESNKILDKVNPNIVNFQSFSAILIISILLLIWFLITLIWLICLTKMTLGYRGNLIGSNRSSTVNSLSSFVA</sequence>
<evidence type="ECO:0000256" key="16">
    <source>
        <dbReference type="ARBA" id="ARBA00023180"/>
    </source>
</evidence>
<evidence type="ECO:0000256" key="3">
    <source>
        <dbReference type="ARBA" id="ARBA00022506"/>
    </source>
</evidence>
<dbReference type="SUPFAM" id="SSF58069">
    <property type="entry name" value="Virus ectodomain"/>
    <property type="match status" value="1"/>
</dbReference>
<dbReference type="GO" id="GO:0019064">
    <property type="term" value="P:fusion of virus membrane with host plasma membrane"/>
    <property type="evidence" value="ECO:0007669"/>
    <property type="project" value="UniProtKB-KW"/>
</dbReference>
<dbReference type="Gene3D" id="2.40.490.10">
    <property type="entry name" value="Newcastle disease virus like domain"/>
    <property type="match status" value="1"/>
</dbReference>